<evidence type="ECO:0000256" key="1">
    <source>
        <dbReference type="SAM" id="MobiDB-lite"/>
    </source>
</evidence>
<organism evidence="2 3">
    <name type="scientific">Carnegiea gigantea</name>
    <dbReference type="NCBI Taxonomy" id="171969"/>
    <lineage>
        <taxon>Eukaryota</taxon>
        <taxon>Viridiplantae</taxon>
        <taxon>Streptophyta</taxon>
        <taxon>Embryophyta</taxon>
        <taxon>Tracheophyta</taxon>
        <taxon>Spermatophyta</taxon>
        <taxon>Magnoliopsida</taxon>
        <taxon>eudicotyledons</taxon>
        <taxon>Gunneridae</taxon>
        <taxon>Pentapetalae</taxon>
        <taxon>Caryophyllales</taxon>
        <taxon>Cactineae</taxon>
        <taxon>Cactaceae</taxon>
        <taxon>Cactoideae</taxon>
        <taxon>Echinocereeae</taxon>
        <taxon>Carnegiea</taxon>
    </lineage>
</organism>
<protein>
    <submittedName>
        <fullName evidence="2">Uncharacterized protein</fullName>
    </submittedName>
</protein>
<evidence type="ECO:0000313" key="2">
    <source>
        <dbReference type="EMBL" id="KAJ8424060.1"/>
    </source>
</evidence>
<sequence>MLVEEGDMEGRFDRSTLLPPITRRPLLAGHQASLLFAGHWRRIANVRVSRSLPLFQALLDPSAGFFPGCTLFVAFKNLRRPFINHRPDNNLLQSLNLGPIALESRVEKEVKKVVKKLKRVVVLVSQRRIFSSFVIFILSLLTREDAKFKQFRDKGIDPELESKMDELFGGHVARGDDIITLNMDPLPTPMEENEDMVYIPSQPHSENNINQLFNIENNGTSILGPGVSAWQEFWRDDSPVSAPPPLSQGIDGGENRKGKRKLENLSMDPNKSAKTNGPKRMRSAAMMYEKLDAMLEVIISEKKAREVEREERREIRQRKEMNNKNGSGDNGAPSVPDALAKICASPHFDPLHPVFMFACELVEDLQKRMILFGLSNDDSRAQWLTYLYDKYGKK</sequence>
<feature type="compositionally biased region" description="Basic and acidic residues" evidence="1">
    <location>
        <begin position="307"/>
        <end position="322"/>
    </location>
</feature>
<feature type="region of interest" description="Disordered" evidence="1">
    <location>
        <begin position="236"/>
        <end position="280"/>
    </location>
</feature>
<name>A0A9Q1GP01_9CARY</name>
<keyword evidence="3" id="KW-1185">Reference proteome</keyword>
<gene>
    <name evidence="2" type="ORF">Cgig2_032152</name>
</gene>
<feature type="region of interest" description="Disordered" evidence="1">
    <location>
        <begin position="307"/>
        <end position="333"/>
    </location>
</feature>
<dbReference type="EMBL" id="JAKOGI010001787">
    <property type="protein sequence ID" value="KAJ8424060.1"/>
    <property type="molecule type" value="Genomic_DNA"/>
</dbReference>
<reference evidence="2" key="1">
    <citation type="submission" date="2022-04" db="EMBL/GenBank/DDBJ databases">
        <title>Carnegiea gigantea Genome sequencing and assembly v2.</title>
        <authorList>
            <person name="Copetti D."/>
            <person name="Sanderson M.J."/>
            <person name="Burquez A."/>
            <person name="Wojciechowski M.F."/>
        </authorList>
    </citation>
    <scope>NUCLEOTIDE SEQUENCE</scope>
    <source>
        <strain evidence="2">SGP5-SGP5p</strain>
        <tissue evidence="2">Aerial part</tissue>
    </source>
</reference>
<dbReference type="Proteomes" id="UP001153076">
    <property type="component" value="Unassembled WGS sequence"/>
</dbReference>
<comment type="caution">
    <text evidence="2">The sequence shown here is derived from an EMBL/GenBank/DDBJ whole genome shotgun (WGS) entry which is preliminary data.</text>
</comment>
<proteinExistence type="predicted"/>
<accession>A0A9Q1GP01</accession>
<dbReference type="AlphaFoldDB" id="A0A9Q1GP01"/>
<dbReference type="OrthoDB" id="1280499at2759"/>
<evidence type="ECO:0000313" key="3">
    <source>
        <dbReference type="Proteomes" id="UP001153076"/>
    </source>
</evidence>